<keyword evidence="1" id="KW-0175">Coiled coil</keyword>
<dbReference type="PANTHER" id="PTHR34293:SF1">
    <property type="entry name" value="HTH-TYPE TRANSCRIPTIONAL REGULATOR TRMBL2"/>
    <property type="match status" value="1"/>
</dbReference>
<dbReference type="InterPro" id="IPR000792">
    <property type="entry name" value="Tscrpt_reg_LuxR_C"/>
</dbReference>
<dbReference type="PANTHER" id="PTHR34293">
    <property type="entry name" value="HTH-TYPE TRANSCRIPTIONAL REGULATOR TRMBL2"/>
    <property type="match status" value="1"/>
</dbReference>
<dbReference type="OrthoDB" id="4266042at2"/>
<dbReference type="InterPro" id="IPR016032">
    <property type="entry name" value="Sig_transdc_resp-reg_C-effctor"/>
</dbReference>
<dbReference type="Gene3D" id="1.10.10.10">
    <property type="entry name" value="Winged helix-like DNA-binding domain superfamily/Winged helix DNA-binding domain"/>
    <property type="match status" value="1"/>
</dbReference>
<dbReference type="InterPro" id="IPR036390">
    <property type="entry name" value="WH_DNA-bd_sf"/>
</dbReference>
<reference evidence="3 4" key="1">
    <citation type="submission" date="2019-05" db="EMBL/GenBank/DDBJ databases">
        <title>Streptomyces marianii sp. nov., a novel marine actinomycete from southern coast of India.</title>
        <authorList>
            <person name="Iniyan A.M."/>
            <person name="Wink J."/>
            <person name="Ramprasad E."/>
            <person name="Ramana C.V."/>
            <person name="Bunk B."/>
            <person name="Sproer C."/>
            <person name="Joseph F.-J.R.S."/>
            <person name="Vincent S.G.P."/>
        </authorList>
    </citation>
    <scope>NUCLEOTIDE SEQUENCE [LARGE SCALE GENOMIC DNA]</scope>
    <source>
        <strain evidence="3 4">ICN19</strain>
    </source>
</reference>
<dbReference type="Proteomes" id="UP000305921">
    <property type="component" value="Unassembled WGS sequence"/>
</dbReference>
<dbReference type="Pfam" id="PF00196">
    <property type="entry name" value="GerE"/>
    <property type="match status" value="1"/>
</dbReference>
<dbReference type="SMART" id="SM00421">
    <property type="entry name" value="HTH_LUXR"/>
    <property type="match status" value="1"/>
</dbReference>
<evidence type="ECO:0000259" key="2">
    <source>
        <dbReference type="PROSITE" id="PS50043"/>
    </source>
</evidence>
<accession>A0A5R9E6C0</accession>
<name>A0A5R9E6C0_9ACTN</name>
<feature type="domain" description="HTH luxR-type" evidence="2">
    <location>
        <begin position="262"/>
        <end position="327"/>
    </location>
</feature>
<dbReference type="InterPro" id="IPR051797">
    <property type="entry name" value="TrmB-like"/>
</dbReference>
<sequence length="331" mass="35857">MSQLHALGIDHTAEAVYRLMLAEPEHGVAELAEGLSLSVEEVRAALDQLAELRLLRTSRQADGGLRPVSPTVGIQLLLAVREKELRHAQQEFADAQAAAMALLQQHAEAETGRHDVEVLTGVEEVQARLEQLTHNSTAPLMSFIPGGAQSRAALDASRPLDAAMLARGIPMRVLYQASVRNDPATLDYARWLTSQGARVRTAAVLPVRMVLFTGQAALLPIDPDHTRRGAVQLRGPGVLTALAALFDAVWEQADAFGTAANRELDDNGLTGQERQLLRLLAEGHTDAIVARRLGIGVRTARRMMADIMTRLGARSRFEAGAKAVRRGWLGH</sequence>
<dbReference type="PRINTS" id="PR00038">
    <property type="entry name" value="HTHLUXR"/>
</dbReference>
<keyword evidence="4" id="KW-1185">Reference proteome</keyword>
<evidence type="ECO:0000313" key="3">
    <source>
        <dbReference type="EMBL" id="TLQ45426.1"/>
    </source>
</evidence>
<dbReference type="AlphaFoldDB" id="A0A5R9E6C0"/>
<dbReference type="PROSITE" id="PS50043">
    <property type="entry name" value="HTH_LUXR_2"/>
    <property type="match status" value="1"/>
</dbReference>
<dbReference type="CDD" id="cd06170">
    <property type="entry name" value="LuxR_C_like"/>
    <property type="match status" value="1"/>
</dbReference>
<protein>
    <submittedName>
        <fullName evidence="3">Helix-turn-helix transcriptional regulator</fullName>
    </submittedName>
</protein>
<dbReference type="InterPro" id="IPR036388">
    <property type="entry name" value="WH-like_DNA-bd_sf"/>
</dbReference>
<evidence type="ECO:0000256" key="1">
    <source>
        <dbReference type="SAM" id="Coils"/>
    </source>
</evidence>
<organism evidence="3 4">
    <name type="scientific">Streptomyces marianii</name>
    <dbReference type="NCBI Taxonomy" id="1817406"/>
    <lineage>
        <taxon>Bacteria</taxon>
        <taxon>Bacillati</taxon>
        <taxon>Actinomycetota</taxon>
        <taxon>Actinomycetes</taxon>
        <taxon>Kitasatosporales</taxon>
        <taxon>Streptomycetaceae</taxon>
        <taxon>Streptomyces</taxon>
    </lineage>
</organism>
<proteinExistence type="predicted"/>
<comment type="caution">
    <text evidence="3">The sequence shown here is derived from an EMBL/GenBank/DDBJ whole genome shotgun (WGS) entry which is preliminary data.</text>
</comment>
<dbReference type="RefSeq" id="WP_138054767.1">
    <property type="nucleotide sequence ID" value="NZ_VAWE01000001.1"/>
</dbReference>
<gene>
    <name evidence="3" type="ORF">FEF34_22565</name>
</gene>
<dbReference type="EMBL" id="VAWE01000001">
    <property type="protein sequence ID" value="TLQ45426.1"/>
    <property type="molecule type" value="Genomic_DNA"/>
</dbReference>
<dbReference type="SUPFAM" id="SSF46785">
    <property type="entry name" value="Winged helix' DNA-binding domain"/>
    <property type="match status" value="1"/>
</dbReference>
<feature type="coiled-coil region" evidence="1">
    <location>
        <begin position="78"/>
        <end position="105"/>
    </location>
</feature>
<dbReference type="SUPFAM" id="SSF46894">
    <property type="entry name" value="C-terminal effector domain of the bipartite response regulators"/>
    <property type="match status" value="1"/>
</dbReference>
<dbReference type="GO" id="GO:0003677">
    <property type="term" value="F:DNA binding"/>
    <property type="evidence" value="ECO:0007669"/>
    <property type="project" value="InterPro"/>
</dbReference>
<dbReference type="GO" id="GO:0006355">
    <property type="term" value="P:regulation of DNA-templated transcription"/>
    <property type="evidence" value="ECO:0007669"/>
    <property type="project" value="InterPro"/>
</dbReference>
<evidence type="ECO:0000313" key="4">
    <source>
        <dbReference type="Proteomes" id="UP000305921"/>
    </source>
</evidence>